<dbReference type="InterPro" id="IPR027417">
    <property type="entry name" value="P-loop_NTPase"/>
</dbReference>
<dbReference type="InterPro" id="IPR015860">
    <property type="entry name" value="ABC_transpr_TagH-like"/>
</dbReference>
<dbReference type="CDD" id="cd10147">
    <property type="entry name" value="Wzt_C-like"/>
    <property type="match status" value="1"/>
</dbReference>
<dbReference type="Pfam" id="PF00005">
    <property type="entry name" value="ABC_tran"/>
    <property type="match status" value="1"/>
</dbReference>
<evidence type="ECO:0000259" key="6">
    <source>
        <dbReference type="PROSITE" id="PS50893"/>
    </source>
</evidence>
<dbReference type="CDD" id="cd03220">
    <property type="entry name" value="ABC_KpsT_Wzt"/>
    <property type="match status" value="1"/>
</dbReference>
<accession>A0ABQ1JSL3</accession>
<comment type="similarity">
    <text evidence="1">Belongs to the ABC transporter superfamily.</text>
</comment>
<evidence type="ECO:0000313" key="7">
    <source>
        <dbReference type="EMBL" id="GGB75376.1"/>
    </source>
</evidence>
<protein>
    <submittedName>
        <fullName evidence="7">ABC transporter</fullName>
    </submittedName>
</protein>
<evidence type="ECO:0000313" key="8">
    <source>
        <dbReference type="Proteomes" id="UP000628854"/>
    </source>
</evidence>
<keyword evidence="2" id="KW-0813">Transport</keyword>
<proteinExistence type="inferred from homology"/>
<dbReference type="Gene3D" id="2.70.50.60">
    <property type="entry name" value="abc- transporter (atp binding component) like domain"/>
    <property type="match status" value="1"/>
</dbReference>
<evidence type="ECO:0000256" key="4">
    <source>
        <dbReference type="ARBA" id="ARBA00022840"/>
    </source>
</evidence>
<sequence>MVESANEVVLRASGVFKKFGRNHLVARRQLAGRLSAVLRGKSAEHKQIKSGDFWSLQDINLEVCRGEVLGVIGLNGAGKSTLLRVLHGLLPPDLGEIEVNGETGALIELGAGFEASLSGRENVFIKGALMGRSRREMEELFPLIHEFSEIGDFINSPMSSYSSGMRLRLAFAIASTIKPDLLLLDEIVSVGDFTFKQKCRSRLNEMSEKAGVVFASHSMSDIRSMCTKAIVLQKGKIMFRGEPDLAIDFYTDMQAQIESKRVAPAAQSAPADEPASETSAAAAPKKPAYNPGDHVVKDTRYGVIAIDRTKVLRADHYWKMDGKPANVLDTCKPASFHFEVECLQTIDDLEIGIMIWDEKGNKIAPITTEFVKPDRLRETSGKVKGDVNLPQFSLVPGRYITTIAISEKGVLLYRNVLEEISVVSSARPIGVVRLPAEWTFEVDADRP</sequence>
<evidence type="ECO:0000256" key="2">
    <source>
        <dbReference type="ARBA" id="ARBA00022448"/>
    </source>
</evidence>
<organism evidence="7 8">
    <name type="scientific">Henriciella pelagia</name>
    <dbReference type="NCBI Taxonomy" id="1977912"/>
    <lineage>
        <taxon>Bacteria</taxon>
        <taxon>Pseudomonadati</taxon>
        <taxon>Pseudomonadota</taxon>
        <taxon>Alphaproteobacteria</taxon>
        <taxon>Hyphomonadales</taxon>
        <taxon>Hyphomonadaceae</taxon>
        <taxon>Henriciella</taxon>
    </lineage>
</organism>
<keyword evidence="4" id="KW-0067">ATP-binding</keyword>
<dbReference type="InterPro" id="IPR050683">
    <property type="entry name" value="Bact_Polysacc_Export_ATP-bd"/>
</dbReference>
<dbReference type="PANTHER" id="PTHR46743:SF2">
    <property type="entry name" value="TEICHOIC ACIDS EXPORT ATP-BINDING PROTEIN TAGH"/>
    <property type="match status" value="1"/>
</dbReference>
<feature type="domain" description="ABC transporter" evidence="6">
    <location>
        <begin position="38"/>
        <end position="259"/>
    </location>
</feature>
<keyword evidence="8" id="KW-1185">Reference proteome</keyword>
<dbReference type="InterPro" id="IPR029439">
    <property type="entry name" value="Wzt_C"/>
</dbReference>
<reference evidence="8" key="1">
    <citation type="journal article" date="2019" name="Int. J. Syst. Evol. Microbiol.">
        <title>The Global Catalogue of Microorganisms (GCM) 10K type strain sequencing project: providing services to taxonomists for standard genome sequencing and annotation.</title>
        <authorList>
            <consortium name="The Broad Institute Genomics Platform"/>
            <consortium name="The Broad Institute Genome Sequencing Center for Infectious Disease"/>
            <person name="Wu L."/>
            <person name="Ma J."/>
        </authorList>
    </citation>
    <scope>NUCLEOTIDE SEQUENCE [LARGE SCALE GENOMIC DNA]</scope>
    <source>
        <strain evidence="8">CGMCC 1.15928</strain>
    </source>
</reference>
<dbReference type="PANTHER" id="PTHR46743">
    <property type="entry name" value="TEICHOIC ACIDS EXPORT ATP-BINDING PROTEIN TAGH"/>
    <property type="match status" value="1"/>
</dbReference>
<feature type="compositionally biased region" description="Low complexity" evidence="5">
    <location>
        <begin position="269"/>
        <end position="288"/>
    </location>
</feature>
<dbReference type="Pfam" id="PF14524">
    <property type="entry name" value="Wzt_C"/>
    <property type="match status" value="1"/>
</dbReference>
<dbReference type="InterPro" id="IPR003439">
    <property type="entry name" value="ABC_transporter-like_ATP-bd"/>
</dbReference>
<name>A0ABQ1JSL3_9PROT</name>
<dbReference type="SUPFAM" id="SSF52540">
    <property type="entry name" value="P-loop containing nucleoside triphosphate hydrolases"/>
    <property type="match status" value="1"/>
</dbReference>
<gene>
    <name evidence="7" type="primary">abcT4</name>
    <name evidence="7" type="ORF">GCM10011503_25080</name>
</gene>
<evidence type="ECO:0000256" key="1">
    <source>
        <dbReference type="ARBA" id="ARBA00005417"/>
    </source>
</evidence>
<dbReference type="EMBL" id="BMKF01000002">
    <property type="protein sequence ID" value="GGB75376.1"/>
    <property type="molecule type" value="Genomic_DNA"/>
</dbReference>
<evidence type="ECO:0000256" key="5">
    <source>
        <dbReference type="SAM" id="MobiDB-lite"/>
    </source>
</evidence>
<keyword evidence="3" id="KW-0547">Nucleotide-binding</keyword>
<dbReference type="PROSITE" id="PS50893">
    <property type="entry name" value="ABC_TRANSPORTER_2"/>
    <property type="match status" value="1"/>
</dbReference>
<dbReference type="InterPro" id="IPR003593">
    <property type="entry name" value="AAA+_ATPase"/>
</dbReference>
<dbReference type="SMART" id="SM00382">
    <property type="entry name" value="AAA"/>
    <property type="match status" value="1"/>
</dbReference>
<dbReference type="Proteomes" id="UP000628854">
    <property type="component" value="Unassembled WGS sequence"/>
</dbReference>
<dbReference type="Gene3D" id="3.40.50.300">
    <property type="entry name" value="P-loop containing nucleotide triphosphate hydrolases"/>
    <property type="match status" value="1"/>
</dbReference>
<comment type="caution">
    <text evidence="7">The sequence shown here is derived from an EMBL/GenBank/DDBJ whole genome shotgun (WGS) entry which is preliminary data.</text>
</comment>
<feature type="region of interest" description="Disordered" evidence="5">
    <location>
        <begin position="261"/>
        <end position="293"/>
    </location>
</feature>
<evidence type="ECO:0000256" key="3">
    <source>
        <dbReference type="ARBA" id="ARBA00022741"/>
    </source>
</evidence>